<evidence type="ECO:0000313" key="3">
    <source>
        <dbReference type="EMBL" id="PLZ90304.1"/>
    </source>
</evidence>
<dbReference type="Proteomes" id="UP000235036">
    <property type="component" value="Unassembled WGS sequence"/>
</dbReference>
<sequence length="768" mass="87744">MTKLIVLKLDGDFNQGFRVTLEIGSEGERPETEIIGNLPSATEVALMYSDWQSIYRSLSKATRVIKLKRARIDGSLKKQREECRQQASELCDRLNIWLRAEPFFPIREKWLEKVSTTEEVRLIIRAENYQLWQLPWQEWDLLERYSQVEIGLSTLESEFSPKAEKSPIRNQLKILAILGNSEGIQVEQDRQQLLNLPNAEITFLVEPQRQELNDQLWEQHWDILFFAGHSQTEGEKGRIYLNQTDSLTLNELRYALQKAVTNGLQLAIFNSCDGLGLARELKQLHIPEMIVMREPVPDMVAQAFLKYFLQAFANSKSLYTAVQQARQRLQGLEDEFPCASWLPVICQNPAAKPLIWVGQRRRTNPRSFIWRSLRTVLATSLVVTSLLMGVRSQGFLQKWELASYDYLLRQRPPEEADSRLLIVGADEEDIRKYKYPLPDGILARLITKLEQYQPVAIGLDIFRDQPVLPGHDLLVSQLEQNQHLIIVCTLGNTTKNSIAPPPKSPASQLGFNDLEVDHQSDTIRRQLLSRTSNPTSSLSPCKTPYAFSLQLAGRYLKANKIPVSITVDKDWQFGKVVFRRLQSHSGGYQNLDARGNQILINYRAHSQIARRISIEEILTGKFEPEWINNKVVLIGVSAASVQDNHTTPYGKMRGLDIHAHVVSQILSAVENQRPLIWWLPQWGDALWILAWSVIGGVSVLLVRSQYLRQTESTIHLVVALSITSPCLYWICLRFLIHGYWLPFIPTALALLLTGVVIAYIPLPKPEEV</sequence>
<dbReference type="AlphaFoldDB" id="A0A2N6K3S7"/>
<feature type="transmembrane region" description="Helical" evidence="1">
    <location>
        <begin position="742"/>
        <end position="762"/>
    </location>
</feature>
<feature type="transmembrane region" description="Helical" evidence="1">
    <location>
        <begin position="685"/>
        <end position="702"/>
    </location>
</feature>
<reference evidence="3 4" key="1">
    <citation type="submission" date="2017-08" db="EMBL/GenBank/DDBJ databases">
        <title>Genomes of Fischerella (Mastigocladus) sp. strains.</title>
        <authorList>
            <person name="Miller S.R."/>
        </authorList>
    </citation>
    <scope>NUCLEOTIDE SEQUENCE [LARGE SCALE GENOMIC DNA]</scope>
    <source>
        <strain evidence="3 4">CCMEE 5323</strain>
    </source>
</reference>
<name>A0A2N6K3S7_FISMU</name>
<dbReference type="InterPro" id="IPR007890">
    <property type="entry name" value="CHASE2"/>
</dbReference>
<organism evidence="3 4">
    <name type="scientific">Fischerella muscicola CCMEE 5323</name>
    <dbReference type="NCBI Taxonomy" id="2019572"/>
    <lineage>
        <taxon>Bacteria</taxon>
        <taxon>Bacillati</taxon>
        <taxon>Cyanobacteriota</taxon>
        <taxon>Cyanophyceae</taxon>
        <taxon>Nostocales</taxon>
        <taxon>Hapalosiphonaceae</taxon>
        <taxon>Fischerella</taxon>
    </lineage>
</organism>
<keyword evidence="1" id="KW-0472">Membrane</keyword>
<feature type="domain" description="CHASE2" evidence="2">
    <location>
        <begin position="396"/>
        <end position="698"/>
    </location>
</feature>
<accession>A0A2N6K3S7</accession>
<dbReference type="Pfam" id="PF05226">
    <property type="entry name" value="CHASE2"/>
    <property type="match status" value="1"/>
</dbReference>
<dbReference type="InterPro" id="IPR024983">
    <property type="entry name" value="CHAT_dom"/>
</dbReference>
<gene>
    <name evidence="3" type="ORF">CEN44_10985</name>
</gene>
<protein>
    <submittedName>
        <fullName evidence="3">Transmembrane sensor domain-containing protein</fullName>
    </submittedName>
</protein>
<keyword evidence="1" id="KW-1133">Transmembrane helix</keyword>
<dbReference type="Pfam" id="PF12770">
    <property type="entry name" value="CHAT"/>
    <property type="match status" value="1"/>
</dbReference>
<feature type="transmembrane region" description="Helical" evidence="1">
    <location>
        <begin position="714"/>
        <end position="736"/>
    </location>
</feature>
<proteinExistence type="predicted"/>
<keyword evidence="1 3" id="KW-0812">Transmembrane</keyword>
<dbReference type="EMBL" id="NRQW01000238">
    <property type="protein sequence ID" value="PLZ90304.1"/>
    <property type="molecule type" value="Genomic_DNA"/>
</dbReference>
<evidence type="ECO:0000259" key="2">
    <source>
        <dbReference type="SMART" id="SM01080"/>
    </source>
</evidence>
<evidence type="ECO:0000256" key="1">
    <source>
        <dbReference type="SAM" id="Phobius"/>
    </source>
</evidence>
<keyword evidence="4" id="KW-1185">Reference proteome</keyword>
<evidence type="ECO:0000313" key="4">
    <source>
        <dbReference type="Proteomes" id="UP000235036"/>
    </source>
</evidence>
<dbReference type="SMART" id="SM01080">
    <property type="entry name" value="CHASE2"/>
    <property type="match status" value="1"/>
</dbReference>
<comment type="caution">
    <text evidence="3">The sequence shown here is derived from an EMBL/GenBank/DDBJ whole genome shotgun (WGS) entry which is preliminary data.</text>
</comment>